<dbReference type="FunFam" id="3.40.120.10:FF:000013">
    <property type="entry name" value="Phosphoacetylglucosamine mutase"/>
    <property type="match status" value="1"/>
</dbReference>
<dbReference type="PANTHER" id="PTHR45955:SF1">
    <property type="entry name" value="PHOSPHOACETYLGLUCOSAMINE MUTASE"/>
    <property type="match status" value="1"/>
</dbReference>
<feature type="binding site" evidence="14">
    <location>
        <position position="319"/>
    </location>
    <ligand>
        <name>Mg(2+)</name>
        <dbReference type="ChEBI" id="CHEBI:18420"/>
    </ligand>
</feature>
<feature type="domain" description="Alpha-D-phosphohexomutase alpha/beta/alpha" evidence="16">
    <location>
        <begin position="150"/>
        <end position="199"/>
    </location>
</feature>
<accession>A0A6C1E5A2</accession>
<reference evidence="19 20" key="1">
    <citation type="journal article" date="2019" name="BMC Genomics">
        <title>Chromosome level assembly and comparative genome analysis confirm lager-brewing yeasts originated from a single hybridization.</title>
        <authorList>
            <person name="Salazar A.N."/>
            <person name="Gorter de Vries A.R."/>
            <person name="van den Broek M."/>
            <person name="Brouwers N."/>
            <person name="de la Torre Cortes P."/>
            <person name="Kuijpers N.G.A."/>
            <person name="Daran J.G."/>
            <person name="Abeel T."/>
        </authorList>
    </citation>
    <scope>NUCLEOTIDE SEQUENCE [LARGE SCALE GENOMIC DNA]</scope>
    <source>
        <strain evidence="19 20">CBS 1483</strain>
    </source>
</reference>
<keyword evidence="7 11" id="KW-0460">Magnesium</keyword>
<evidence type="ECO:0000259" key="17">
    <source>
        <dbReference type="Pfam" id="PF21404"/>
    </source>
</evidence>
<feature type="domain" description="Alpha-D-phosphohexomutase alpha/beta/alpha" evidence="16">
    <location>
        <begin position="63"/>
        <end position="108"/>
    </location>
</feature>
<gene>
    <name evidence="19" type="primary">PCM1_2</name>
    <name evidence="19" type="ORF">GRS66_006985</name>
</gene>
<evidence type="ECO:0000313" key="20">
    <source>
        <dbReference type="Proteomes" id="UP000501346"/>
    </source>
</evidence>
<feature type="binding site" evidence="13">
    <location>
        <position position="550"/>
    </location>
    <ligand>
        <name>substrate</name>
    </ligand>
</feature>
<keyword evidence="5" id="KW-0597">Phosphoprotein</keyword>
<keyword evidence="6 11" id="KW-0479">Metal-binding</keyword>
<dbReference type="Pfam" id="PF21405">
    <property type="entry name" value="AMG1_II"/>
    <property type="match status" value="1"/>
</dbReference>
<protein>
    <recommendedName>
        <fullName evidence="4 11">Phosphoacetylglucosamine mutase</fullName>
        <shortName evidence="11">PAGM</shortName>
        <ecNumber evidence="4 11">5.4.2.3</ecNumber>
    </recommendedName>
    <alternativeName>
        <fullName evidence="10 11">Acetylglucosamine phosphomutase</fullName>
    </alternativeName>
    <alternativeName>
        <fullName evidence="9 11">N-acetylglucosamine-phosphate mutase</fullName>
    </alternativeName>
</protein>
<dbReference type="AlphaFoldDB" id="A0A6C1E5A2"/>
<evidence type="ECO:0000313" key="19">
    <source>
        <dbReference type="EMBL" id="QID84482.1"/>
    </source>
</evidence>
<dbReference type="GO" id="GO:0005975">
    <property type="term" value="P:carbohydrate metabolic process"/>
    <property type="evidence" value="ECO:0007669"/>
    <property type="project" value="InterPro"/>
</dbReference>
<proteinExistence type="inferred from homology"/>
<dbReference type="Gene3D" id="3.30.310.50">
    <property type="entry name" value="Alpha-D-phosphohexomutase, C-terminal domain"/>
    <property type="match status" value="1"/>
</dbReference>
<dbReference type="SUPFAM" id="SSF55957">
    <property type="entry name" value="Phosphoglucomutase, C-terminal domain"/>
    <property type="match status" value="1"/>
</dbReference>
<evidence type="ECO:0000256" key="13">
    <source>
        <dbReference type="PIRSR" id="PIRSR016408-2"/>
    </source>
</evidence>
<dbReference type="InterPro" id="IPR005844">
    <property type="entry name" value="A-D-PHexomutase_a/b/a-I"/>
</dbReference>
<evidence type="ECO:0000256" key="10">
    <source>
        <dbReference type="ARBA" id="ARBA00032065"/>
    </source>
</evidence>
<dbReference type="InterPro" id="IPR005843">
    <property type="entry name" value="A-D-PHexomutase_C"/>
</dbReference>
<dbReference type="InterPro" id="IPR049023">
    <property type="entry name" value="AMG1_II"/>
</dbReference>
<comment type="catalytic activity">
    <reaction evidence="1 11">
        <text>N-acetyl-alpha-D-glucosamine 1-phosphate = N-acetyl-D-glucosamine 6-phosphate</text>
        <dbReference type="Rhea" id="RHEA:23804"/>
        <dbReference type="ChEBI" id="CHEBI:57513"/>
        <dbReference type="ChEBI" id="CHEBI:57776"/>
        <dbReference type="EC" id="5.4.2.3"/>
    </reaction>
</comment>
<evidence type="ECO:0000256" key="12">
    <source>
        <dbReference type="PIRSR" id="PIRSR016408-1"/>
    </source>
</evidence>
<dbReference type="Pfam" id="PF00408">
    <property type="entry name" value="PGM_PMM_IV"/>
    <property type="match status" value="1"/>
</dbReference>
<comment type="similarity">
    <text evidence="3 11">Belongs to the phosphohexose mutase family.</text>
</comment>
<dbReference type="Gene3D" id="3.40.120.10">
    <property type="entry name" value="Alpha-D-Glucose-1,6-Bisphosphate, subunit A, domain 3"/>
    <property type="match status" value="2"/>
</dbReference>
<comment type="function">
    <text evidence="11">Catalyzes the conversion of GlcNAc-6-P into GlcNAc-1-P during the synthesis of uridine diphosphate/UDP-GlcNAc, which is a biosynthetic precursor of chitin and also supplies the amino sugars for N-linked oligosaccharides of glycoproteins.</text>
</comment>
<dbReference type="UniPathway" id="UPA00113">
    <property type="reaction ID" value="UER00530"/>
</dbReference>
<keyword evidence="20" id="KW-1185">Reference proteome</keyword>
<dbReference type="FunFam" id="3.30.310.50:FF:000003">
    <property type="entry name" value="Phosphoacetylglucosamine mutase"/>
    <property type="match status" value="1"/>
</dbReference>
<dbReference type="GO" id="GO:0000287">
    <property type="term" value="F:magnesium ion binding"/>
    <property type="evidence" value="ECO:0007669"/>
    <property type="project" value="InterPro"/>
</dbReference>
<dbReference type="InterPro" id="IPR016657">
    <property type="entry name" value="PAGM"/>
</dbReference>
<keyword evidence="8 11" id="KW-0413">Isomerase</keyword>
<dbReference type="PROSITE" id="PS00710">
    <property type="entry name" value="PGM_PMM"/>
    <property type="match status" value="1"/>
</dbReference>
<name>A0A6C1E5A2_SACPS</name>
<dbReference type="OrthoDB" id="1928at2759"/>
<organism evidence="19 20">
    <name type="scientific">Saccharomyces pastorianus</name>
    <name type="common">Lager yeast</name>
    <name type="synonym">Saccharomyces cerevisiae x Saccharomyces eubayanus</name>
    <dbReference type="NCBI Taxonomy" id="27292"/>
    <lineage>
        <taxon>Eukaryota</taxon>
        <taxon>Fungi</taxon>
        <taxon>Dikarya</taxon>
        <taxon>Ascomycota</taxon>
        <taxon>Saccharomycotina</taxon>
        <taxon>Saccharomycetes</taxon>
        <taxon>Saccharomycetales</taxon>
        <taxon>Saccharomycetaceae</taxon>
        <taxon>Saccharomyces</taxon>
    </lineage>
</organism>
<feature type="domain" description="Alpha-D-phosphohexomutase C-terminal" evidence="15">
    <location>
        <begin position="496"/>
        <end position="570"/>
    </location>
</feature>
<evidence type="ECO:0000256" key="3">
    <source>
        <dbReference type="ARBA" id="ARBA00010231"/>
    </source>
</evidence>
<feature type="binding site" evidence="14">
    <location>
        <position position="323"/>
    </location>
    <ligand>
        <name>Mg(2+)</name>
        <dbReference type="ChEBI" id="CHEBI:18420"/>
    </ligand>
</feature>
<evidence type="ECO:0000256" key="4">
    <source>
        <dbReference type="ARBA" id="ARBA00012731"/>
    </source>
</evidence>
<dbReference type="PIRSF" id="PIRSF016408">
    <property type="entry name" value="PAGM"/>
    <property type="match status" value="1"/>
</dbReference>
<dbReference type="GO" id="GO:0004610">
    <property type="term" value="F:phosphoacetylglucosamine mutase activity"/>
    <property type="evidence" value="ECO:0007669"/>
    <property type="project" value="UniProtKB-UniRule"/>
</dbReference>
<evidence type="ECO:0000256" key="14">
    <source>
        <dbReference type="PIRSR" id="PIRSR016408-3"/>
    </source>
</evidence>
<dbReference type="Pfam" id="PF21404">
    <property type="entry name" value="AMG1_III"/>
    <property type="match status" value="1"/>
</dbReference>
<feature type="domain" description="Phosphoacetylglucosamine mutase AMG1" evidence="18">
    <location>
        <begin position="211"/>
        <end position="326"/>
    </location>
</feature>
<dbReference type="InterPro" id="IPR036900">
    <property type="entry name" value="A-D-PHexomutase_C_sf"/>
</dbReference>
<evidence type="ECO:0000256" key="7">
    <source>
        <dbReference type="ARBA" id="ARBA00022842"/>
    </source>
</evidence>
<sequence length="576" mass="64202">MISAVRPKCKESGHNSQRFEMKIDYDQLRKLYEDTCCTKNLQYSYGTAGFRTLAKDLDTVMFTTGILAVLRSLKLQGQYVGVMITASHNPYQDNGVKIVEPDGSMLLAAWEPYAMQLANAASFATTFDEFYAELVKLVEHEKIDLDTSAVAPHVVVGRDSRESSPFLLRCLTSTMASVFHAQVVDLGCVTTPQLHYVTNLSNRRQREDGHATVATEQDYYSFFVEAFNELFTTYQIEKRLSVPKLFVDTANGIGGPQLKKLLASKDWAVPSDEIEIVNDKSDVPELLNFECGADYVKTNQRLPKGLSPSSPDSLYCSFDGDADRVVFYYVDPESKFHLLDGDKISTLFAKFLSQQLELANLTDSLKIGVVQTAYANGSSTTYIEDALHCPVSCTKTGVKHLHHEAATQYDIGIYFEANGHGTIIFSEKFHQTIESQLSKSQGNLLALNTLNCFAKLINQTVGDAISDMLAVLATLSILQMAPTDWDREYTDLPNKLVKCIVPDRSIFQTTDQERKLQNPAGLQTKIDSVIAKYPMGRSFVRASGTEDAVRVYAECEDPTKLDQFCNEIVEYVKSSV</sequence>
<feature type="domain" description="Phosphoacetylglucosamine mutase AMG1" evidence="17">
    <location>
        <begin position="340"/>
        <end position="477"/>
    </location>
</feature>
<evidence type="ECO:0000256" key="1">
    <source>
        <dbReference type="ARBA" id="ARBA00000558"/>
    </source>
</evidence>
<evidence type="ECO:0000256" key="9">
    <source>
        <dbReference type="ARBA" id="ARBA00031926"/>
    </source>
</evidence>
<evidence type="ECO:0000256" key="8">
    <source>
        <dbReference type="ARBA" id="ARBA00023235"/>
    </source>
</evidence>
<dbReference type="EMBL" id="CP049002">
    <property type="protein sequence ID" value="QID84482.1"/>
    <property type="molecule type" value="Genomic_DNA"/>
</dbReference>
<dbReference type="GO" id="GO:0006048">
    <property type="term" value="P:UDP-N-acetylglucosamine biosynthetic process"/>
    <property type="evidence" value="ECO:0007669"/>
    <property type="project" value="UniProtKB-UniRule"/>
</dbReference>
<evidence type="ECO:0000256" key="6">
    <source>
        <dbReference type="ARBA" id="ARBA00022723"/>
    </source>
</evidence>
<evidence type="ECO:0000256" key="5">
    <source>
        <dbReference type="ARBA" id="ARBA00022553"/>
    </source>
</evidence>
<evidence type="ECO:0000256" key="2">
    <source>
        <dbReference type="ARBA" id="ARBA00004865"/>
    </source>
</evidence>
<dbReference type="EC" id="5.4.2.3" evidence="4 11"/>
<evidence type="ECO:0000259" key="15">
    <source>
        <dbReference type="Pfam" id="PF00408"/>
    </source>
</evidence>
<feature type="binding site" description="via phosphate group" evidence="14">
    <location>
        <position position="87"/>
    </location>
    <ligand>
        <name>Mg(2+)</name>
        <dbReference type="ChEBI" id="CHEBI:18420"/>
    </ligand>
</feature>
<evidence type="ECO:0000259" key="18">
    <source>
        <dbReference type="Pfam" id="PF21405"/>
    </source>
</evidence>
<comment type="cofactor">
    <cofactor evidence="11 14">
        <name>Mg(2+)</name>
        <dbReference type="ChEBI" id="CHEBI:18420"/>
    </cofactor>
    <text evidence="11 14">Binds 1 Mg(2+) ion per subunit.</text>
</comment>
<dbReference type="InterPro" id="IPR016066">
    <property type="entry name" value="A-D-PHexomutase_CS"/>
</dbReference>
<dbReference type="CDD" id="cd03086">
    <property type="entry name" value="PGM3"/>
    <property type="match status" value="1"/>
</dbReference>
<evidence type="ECO:0000256" key="11">
    <source>
        <dbReference type="PIRNR" id="PIRNR016408"/>
    </source>
</evidence>
<dbReference type="InterPro" id="IPR016055">
    <property type="entry name" value="A-D-PHexomutase_a/b/a-I/II/III"/>
</dbReference>
<feature type="binding site" evidence="14">
    <location>
        <position position="321"/>
    </location>
    <ligand>
        <name>Mg(2+)</name>
        <dbReference type="ChEBI" id="CHEBI:18420"/>
    </ligand>
</feature>
<dbReference type="Proteomes" id="UP000501346">
    <property type="component" value="Chromosome SeV"/>
</dbReference>
<dbReference type="SUPFAM" id="SSF53738">
    <property type="entry name" value="Phosphoglucomutase, first 3 domains"/>
    <property type="match status" value="3"/>
</dbReference>
<evidence type="ECO:0000259" key="16">
    <source>
        <dbReference type="Pfam" id="PF02878"/>
    </source>
</evidence>
<comment type="pathway">
    <text evidence="2 11">Nucleotide-sugar biosynthesis; UDP-N-acetyl-alpha-D-glucosamine biosynthesis; N-acetyl-alpha-D-glucosamine 1-phosphate from alpha-D-glucosamine 6-phosphate (route I): step 2/2.</text>
</comment>
<feature type="binding site" evidence="13">
    <location>
        <begin position="541"/>
        <end position="545"/>
    </location>
    <ligand>
        <name>substrate</name>
    </ligand>
</feature>
<dbReference type="PANTHER" id="PTHR45955">
    <property type="entry name" value="PHOSPHOACETYLGLUCOSAMINE MUTASE"/>
    <property type="match status" value="1"/>
</dbReference>
<feature type="active site" description="Phosphoserine intermediate" evidence="12">
    <location>
        <position position="87"/>
    </location>
</feature>
<dbReference type="FunFam" id="3.40.120.10:FF:000039">
    <property type="entry name" value="Phosphoacetylglucosamine mutase"/>
    <property type="match status" value="1"/>
</dbReference>
<dbReference type="InterPro" id="IPR049022">
    <property type="entry name" value="AMG1_III"/>
</dbReference>
<feature type="binding site" evidence="13">
    <location>
        <begin position="416"/>
        <end position="418"/>
    </location>
    <ligand>
        <name>substrate</name>
    </ligand>
</feature>
<dbReference type="Pfam" id="PF02878">
    <property type="entry name" value="PGM_PMM_I"/>
    <property type="match status" value="2"/>
</dbReference>